<gene>
    <name evidence="5" type="ORF">BLNAU_12864</name>
</gene>
<evidence type="ECO:0000256" key="4">
    <source>
        <dbReference type="PROSITE-ProRule" id="PRU00221"/>
    </source>
</evidence>
<dbReference type="InterPro" id="IPR019775">
    <property type="entry name" value="WD40_repeat_CS"/>
</dbReference>
<evidence type="ECO:0000313" key="6">
    <source>
        <dbReference type="Proteomes" id="UP001281761"/>
    </source>
</evidence>
<dbReference type="EMBL" id="JARBJD010000107">
    <property type="protein sequence ID" value="KAK2952161.1"/>
    <property type="molecule type" value="Genomic_DNA"/>
</dbReference>
<comment type="similarity">
    <text evidence="3">Belongs to the WD repeat PRL1/PRL2 family.</text>
</comment>
<comment type="caution">
    <text evidence="5">The sequence shown here is derived from an EMBL/GenBank/DDBJ whole genome shotgun (WGS) entry which is preliminary data.</text>
</comment>
<dbReference type="Proteomes" id="UP001281761">
    <property type="component" value="Unassembled WGS sequence"/>
</dbReference>
<proteinExistence type="inferred from homology"/>
<keyword evidence="1 4" id="KW-0853">WD repeat</keyword>
<evidence type="ECO:0000256" key="1">
    <source>
        <dbReference type="ARBA" id="ARBA00022574"/>
    </source>
</evidence>
<sequence length="437" mass="49105">MTSLSTYLQRADFDASDASRALFAQNIRKNRRPTNLIPGNKLMEIRTRQDYPSVSQQTPEQAQLPLPLQAPLPDSSLSLIHIPKETAIIPQRQRQTPPVFHQHWKLVRVIAGHTGWVRSISVEPKNEWFCTGSNDQTVKIWNMHSNTLRLTLTGHTAAVRAVTVSDRSPYIFSCGEDKQILCWDLEQNKVTRKFHGHLSGVYALALHPSQDILISGGIDSMVYVWDIRTKFAVMTLGGHSNAITSLHAQNNDPQIVSGSEDTTIRLWDLRSQSTFHTFTHHKKGVRSLAAHPFQFTFASGGADNVKKYAFTDTQYLGNIDPIHSIVNSLCIRGELESDRETNTRRAGGILVGGCDNGDIGFWDWRTGYLFQTLRSPVQPGSLDVEAGIYATQFDKTGNTLISAHADKTIRVYIENEESTPEVHPVQWTPKEAHFTRR</sequence>
<protein>
    <submittedName>
        <fullName evidence="5">Pre-mRNA-splicing factor prp5</fullName>
    </submittedName>
</protein>
<dbReference type="InterPro" id="IPR045241">
    <property type="entry name" value="Prp46/PLRG1-like"/>
</dbReference>
<dbReference type="PROSITE" id="PS50294">
    <property type="entry name" value="WD_REPEATS_REGION"/>
    <property type="match status" value="4"/>
</dbReference>
<reference evidence="5 6" key="1">
    <citation type="journal article" date="2022" name="bioRxiv">
        <title>Genomics of Preaxostyla Flagellates Illuminates Evolutionary Transitions and the Path Towards Mitochondrial Loss.</title>
        <authorList>
            <person name="Novak L.V.F."/>
            <person name="Treitli S.C."/>
            <person name="Pyrih J."/>
            <person name="Halakuc P."/>
            <person name="Pipaliya S.V."/>
            <person name="Vacek V."/>
            <person name="Brzon O."/>
            <person name="Soukal P."/>
            <person name="Eme L."/>
            <person name="Dacks J.B."/>
            <person name="Karnkowska A."/>
            <person name="Elias M."/>
            <person name="Hampl V."/>
        </authorList>
    </citation>
    <scope>NUCLEOTIDE SEQUENCE [LARGE SCALE GENOMIC DNA]</scope>
    <source>
        <strain evidence="5">NAU3</strain>
        <tissue evidence="5">Gut</tissue>
    </source>
</reference>
<dbReference type="SMART" id="SM00320">
    <property type="entry name" value="WD40"/>
    <property type="match status" value="7"/>
</dbReference>
<keyword evidence="6" id="KW-1185">Reference proteome</keyword>
<feature type="repeat" description="WD" evidence="4">
    <location>
        <begin position="236"/>
        <end position="277"/>
    </location>
</feature>
<dbReference type="InterPro" id="IPR036322">
    <property type="entry name" value="WD40_repeat_dom_sf"/>
</dbReference>
<dbReference type="PROSITE" id="PS00678">
    <property type="entry name" value="WD_REPEATS_1"/>
    <property type="match status" value="2"/>
</dbReference>
<feature type="repeat" description="WD" evidence="4">
    <location>
        <begin position="194"/>
        <end position="235"/>
    </location>
</feature>
<feature type="repeat" description="WD" evidence="4">
    <location>
        <begin position="152"/>
        <end position="193"/>
    </location>
</feature>
<dbReference type="Pfam" id="PF00400">
    <property type="entry name" value="WD40"/>
    <property type="match status" value="6"/>
</dbReference>
<dbReference type="Gene3D" id="2.130.10.10">
    <property type="entry name" value="YVTN repeat-like/Quinoprotein amine dehydrogenase"/>
    <property type="match status" value="1"/>
</dbReference>
<dbReference type="PANTHER" id="PTHR19923:SF0">
    <property type="entry name" value="PLEIOTROPIC REGULATOR 1"/>
    <property type="match status" value="1"/>
</dbReference>
<evidence type="ECO:0000313" key="5">
    <source>
        <dbReference type="EMBL" id="KAK2952161.1"/>
    </source>
</evidence>
<dbReference type="InterPro" id="IPR015943">
    <property type="entry name" value="WD40/YVTN_repeat-like_dom_sf"/>
</dbReference>
<evidence type="ECO:0000256" key="3">
    <source>
        <dbReference type="ARBA" id="ARBA00025726"/>
    </source>
</evidence>
<dbReference type="CDD" id="cd00200">
    <property type="entry name" value="WD40"/>
    <property type="match status" value="1"/>
</dbReference>
<organism evidence="5 6">
    <name type="scientific">Blattamonas nauphoetae</name>
    <dbReference type="NCBI Taxonomy" id="2049346"/>
    <lineage>
        <taxon>Eukaryota</taxon>
        <taxon>Metamonada</taxon>
        <taxon>Preaxostyla</taxon>
        <taxon>Oxymonadida</taxon>
        <taxon>Blattamonas</taxon>
    </lineage>
</organism>
<dbReference type="PANTHER" id="PTHR19923">
    <property type="entry name" value="WD40 REPEAT PROTEINPRL1/PRL2-RELATED"/>
    <property type="match status" value="1"/>
</dbReference>
<keyword evidence="2" id="KW-0677">Repeat</keyword>
<dbReference type="PROSITE" id="PS50082">
    <property type="entry name" value="WD_REPEATS_2"/>
    <property type="match status" value="4"/>
</dbReference>
<name>A0ABQ9XIA5_9EUKA</name>
<dbReference type="SUPFAM" id="SSF50978">
    <property type="entry name" value="WD40 repeat-like"/>
    <property type="match status" value="1"/>
</dbReference>
<dbReference type="InterPro" id="IPR020472">
    <property type="entry name" value="WD40_PAC1"/>
</dbReference>
<dbReference type="PRINTS" id="PR00320">
    <property type="entry name" value="GPROTEINBRPT"/>
</dbReference>
<dbReference type="InterPro" id="IPR001680">
    <property type="entry name" value="WD40_rpt"/>
</dbReference>
<evidence type="ECO:0000256" key="2">
    <source>
        <dbReference type="ARBA" id="ARBA00022737"/>
    </source>
</evidence>
<feature type="repeat" description="WD" evidence="4">
    <location>
        <begin position="110"/>
        <end position="151"/>
    </location>
</feature>
<accession>A0ABQ9XIA5</accession>